<gene>
    <name evidence="2" type="ORF">LCGC14_0578720</name>
</gene>
<dbReference type="InterPro" id="IPR014555">
    <property type="entry name" value="RecF-like"/>
</dbReference>
<dbReference type="Pfam" id="PF13175">
    <property type="entry name" value="AAA_15"/>
    <property type="match status" value="1"/>
</dbReference>
<evidence type="ECO:0000313" key="2">
    <source>
        <dbReference type="EMBL" id="KKN55802.1"/>
    </source>
</evidence>
<dbReference type="PIRSF" id="PIRSF029347">
    <property type="entry name" value="RecF"/>
    <property type="match status" value="1"/>
</dbReference>
<dbReference type="AlphaFoldDB" id="A0A0F9S0Q8"/>
<dbReference type="PANTHER" id="PTHR43581">
    <property type="entry name" value="ATP/GTP PHOSPHATASE"/>
    <property type="match status" value="1"/>
</dbReference>
<accession>A0A0F9S0Q8</accession>
<comment type="caution">
    <text evidence="2">The sequence shown here is derived from an EMBL/GenBank/DDBJ whole genome shotgun (WGS) entry which is preliminary data.</text>
</comment>
<dbReference type="EMBL" id="LAZR01000871">
    <property type="protein sequence ID" value="KKN55802.1"/>
    <property type="molecule type" value="Genomic_DNA"/>
</dbReference>
<dbReference type="InterPro" id="IPR027417">
    <property type="entry name" value="P-loop_NTPase"/>
</dbReference>
<proteinExistence type="predicted"/>
<organism evidence="2">
    <name type="scientific">marine sediment metagenome</name>
    <dbReference type="NCBI Taxonomy" id="412755"/>
    <lineage>
        <taxon>unclassified sequences</taxon>
        <taxon>metagenomes</taxon>
        <taxon>ecological metagenomes</taxon>
    </lineage>
</organism>
<name>A0A0F9S0Q8_9ZZZZ</name>
<dbReference type="InterPro" id="IPR041685">
    <property type="entry name" value="AAA_GajA/Old/RecF-like"/>
</dbReference>
<protein>
    <recommendedName>
        <fullName evidence="1">Endonuclease GajA/Old nuclease/RecF-like AAA domain-containing protein</fullName>
    </recommendedName>
</protein>
<dbReference type="Gene3D" id="3.40.50.300">
    <property type="entry name" value="P-loop containing nucleotide triphosphate hydrolases"/>
    <property type="match status" value="1"/>
</dbReference>
<dbReference type="SUPFAM" id="SSF52540">
    <property type="entry name" value="P-loop containing nucleoside triphosphate hydrolases"/>
    <property type="match status" value="1"/>
</dbReference>
<evidence type="ECO:0000259" key="1">
    <source>
        <dbReference type="Pfam" id="PF13175"/>
    </source>
</evidence>
<sequence>MKLKIEKIELYHFLSYENAEFSDLNNYNVFIGKNNSGKSNLFKVFRMLKENYQKGIFSPRYLYEANTRVEASITIFFKLPLSLRRELLSILYHGNYLHYGFLASEGLEGCLKKKEWQNKNLAIPWLLDQGYYSKVKLEISYYNVLKNICISQVSAKHKKIEEEQILLRTIVENTSNNTIISDLSKLNIEGNTIRKFFTEFPSSIIGSIHSSLTNFFNDSYIFSKHPILSKLMDLIKNEFFDTIFLIPEKRKFKKDSDRNSIKSTILEPNGQNLAKFFHMKKVTNQDKWLDDFNRELREYFSDIITMQQTVDGSDKTYLIFKEKNIDLSLNLEDMGKGILNIAHFLAYFKELKENSILFIEEPELHLHPGSVNKLRDKFLDISNEIQIFITTHSREFLPEMELVIPNEILKYIYLNMFCFFSKCILT</sequence>
<reference evidence="2" key="1">
    <citation type="journal article" date="2015" name="Nature">
        <title>Complex archaea that bridge the gap between prokaryotes and eukaryotes.</title>
        <authorList>
            <person name="Spang A."/>
            <person name="Saw J.H."/>
            <person name="Jorgensen S.L."/>
            <person name="Zaremba-Niedzwiedzka K."/>
            <person name="Martijn J."/>
            <person name="Lind A.E."/>
            <person name="van Eijk R."/>
            <person name="Schleper C."/>
            <person name="Guy L."/>
            <person name="Ettema T.J."/>
        </authorList>
    </citation>
    <scope>NUCLEOTIDE SEQUENCE</scope>
</reference>
<feature type="domain" description="Endonuclease GajA/Old nuclease/RecF-like AAA" evidence="1">
    <location>
        <begin position="4"/>
        <end position="396"/>
    </location>
</feature>
<dbReference type="InterPro" id="IPR051396">
    <property type="entry name" value="Bact_Antivir_Def_Nuclease"/>
</dbReference>
<dbReference type="PANTHER" id="PTHR43581:SF4">
    <property type="entry name" value="ATP_GTP PHOSPHATASE"/>
    <property type="match status" value="1"/>
</dbReference>